<keyword evidence="2" id="KW-1185">Reference proteome</keyword>
<comment type="caution">
    <text evidence="1">The sequence shown here is derived from an EMBL/GenBank/DDBJ whole genome shotgun (WGS) entry which is preliminary data.</text>
</comment>
<dbReference type="Proteomes" id="UP001500523">
    <property type="component" value="Unassembled WGS sequence"/>
</dbReference>
<evidence type="ECO:0000313" key="1">
    <source>
        <dbReference type="EMBL" id="GAA3713655.1"/>
    </source>
</evidence>
<gene>
    <name evidence="1" type="ORF">GCM10022268_23030</name>
</gene>
<evidence type="ECO:0008006" key="3">
    <source>
        <dbReference type="Google" id="ProtNLM"/>
    </source>
</evidence>
<name>A0ABP7E333_9SPHN</name>
<reference evidence="2" key="1">
    <citation type="journal article" date="2019" name="Int. J. Syst. Evol. Microbiol.">
        <title>The Global Catalogue of Microorganisms (GCM) 10K type strain sequencing project: providing services to taxonomists for standard genome sequencing and annotation.</title>
        <authorList>
            <consortium name="The Broad Institute Genomics Platform"/>
            <consortium name="The Broad Institute Genome Sequencing Center for Infectious Disease"/>
            <person name="Wu L."/>
            <person name="Ma J."/>
        </authorList>
    </citation>
    <scope>NUCLEOTIDE SEQUENCE [LARGE SCALE GENOMIC DNA]</scope>
    <source>
        <strain evidence="2">JCM 17498</strain>
    </source>
</reference>
<sequence>MKQEKVGGHVFNLPEQALEEENVFFLPKDDYDGLYFVLGSETAPAEQVRVILGTTEKFCNFNTPPVIDQVPRACAVARGQAPQPKTGRLTRVARSAGATVNRYVYKGEDGGVAVSCRSEDGQSGTCSATFAWRDLVWDATFDEQWVPKLDELRAEVAKRLDEWSGDA</sequence>
<protein>
    <recommendedName>
        <fullName evidence="3">DUF1795 domain-containing protein</fullName>
    </recommendedName>
</protein>
<dbReference type="EMBL" id="BAABBF010000005">
    <property type="protein sequence ID" value="GAA3713655.1"/>
    <property type="molecule type" value="Genomic_DNA"/>
</dbReference>
<organism evidence="1 2">
    <name type="scientific">Sphingomonas cynarae</name>
    <dbReference type="NCBI Taxonomy" id="930197"/>
    <lineage>
        <taxon>Bacteria</taxon>
        <taxon>Pseudomonadati</taxon>
        <taxon>Pseudomonadota</taxon>
        <taxon>Alphaproteobacteria</taxon>
        <taxon>Sphingomonadales</taxon>
        <taxon>Sphingomonadaceae</taxon>
        <taxon>Sphingomonas</taxon>
    </lineage>
</organism>
<accession>A0ABP7E333</accession>
<proteinExistence type="predicted"/>
<evidence type="ECO:0000313" key="2">
    <source>
        <dbReference type="Proteomes" id="UP001500523"/>
    </source>
</evidence>